<dbReference type="GeneID" id="40383974"/>
<reference evidence="7 8" key="1">
    <citation type="submission" date="2018-06" db="EMBL/GenBank/DDBJ databases">
        <title>Population genomics shows no distinction between pathogenic Candida krusei and environmental Pichia kudriavzevii: One species, four names.</title>
        <authorList>
            <person name="Douglass A.P."/>
            <person name="Offei B."/>
            <person name="Braun-Galleani S."/>
            <person name="Coughlan A.Y."/>
            <person name="Martos A."/>
            <person name="Ortiz-Merino R.A."/>
            <person name="Byrne K.P."/>
            <person name="Wolfe K.H."/>
        </authorList>
    </citation>
    <scope>NUCLEOTIDE SEQUENCE [LARGE SCALE GENOMIC DNA]</scope>
    <source>
        <strain evidence="7 8">CBS573</strain>
    </source>
</reference>
<comment type="similarity">
    <text evidence="2">Belongs to the VPS37 family.</text>
</comment>
<evidence type="ECO:0000256" key="3">
    <source>
        <dbReference type="ARBA" id="ARBA00022448"/>
    </source>
</evidence>
<sequence>MVKMDQLSYSDSKTIKQHIMLPQLPPKPETLSPLPAEKQGISADHCEIITNIPPDLPFPTLHPEYATDFFKNKYGGALPSVPMPDYIEWLPNPKIKEFLNNQRLLDGYIREIYRPEFQEIEEHINQIGVQQKEAAAKILEKYIEPETGILAVLRENESKICEYHDKLKEFDQAQIEMYESLQELSKSGILEIYQKRIHDNERECQNILKKIDKDEKLTDSQLQELLSEYGHIREKWHLNNLYVSSIRSGKIKGL</sequence>
<dbReference type="Proteomes" id="UP000249293">
    <property type="component" value="Chromosome 3"/>
</dbReference>
<dbReference type="GO" id="GO:0015031">
    <property type="term" value="P:protein transport"/>
    <property type="evidence" value="ECO:0007669"/>
    <property type="project" value="UniProtKB-KW"/>
</dbReference>
<proteinExistence type="inferred from homology"/>
<keyword evidence="5" id="KW-0653">Protein transport</keyword>
<dbReference type="VEuPathDB" id="FungiDB:C5L36_0C01270"/>
<accession>A0A2U9R549</accession>
<dbReference type="InterPro" id="IPR009851">
    <property type="entry name" value="Mod_r"/>
</dbReference>
<dbReference type="AlphaFoldDB" id="A0A2U9R549"/>
<evidence type="ECO:0000313" key="7">
    <source>
        <dbReference type="EMBL" id="AWU76179.1"/>
    </source>
</evidence>
<evidence type="ECO:0000256" key="2">
    <source>
        <dbReference type="ARBA" id="ARBA00007617"/>
    </source>
</evidence>
<evidence type="ECO:0000256" key="4">
    <source>
        <dbReference type="ARBA" id="ARBA00022753"/>
    </source>
</evidence>
<organism evidence="7 8">
    <name type="scientific">Pichia kudriavzevii</name>
    <name type="common">Yeast</name>
    <name type="synonym">Issatchenkia orientalis</name>
    <dbReference type="NCBI Taxonomy" id="4909"/>
    <lineage>
        <taxon>Eukaryota</taxon>
        <taxon>Fungi</taxon>
        <taxon>Dikarya</taxon>
        <taxon>Ascomycota</taxon>
        <taxon>Saccharomycotina</taxon>
        <taxon>Pichiomycetes</taxon>
        <taxon>Pichiales</taxon>
        <taxon>Pichiaceae</taxon>
        <taxon>Pichia</taxon>
    </lineage>
</organism>
<dbReference type="EMBL" id="CP028775">
    <property type="protein sequence ID" value="AWU76179.1"/>
    <property type="molecule type" value="Genomic_DNA"/>
</dbReference>
<dbReference type="OrthoDB" id="3991664at2759"/>
<feature type="domain" description="VPS37 C-terminal" evidence="6">
    <location>
        <begin position="90"/>
        <end position="240"/>
    </location>
</feature>
<protein>
    <recommendedName>
        <fullName evidence="6">VPS37 C-terminal domain-containing protein</fullName>
    </recommendedName>
</protein>
<comment type="subcellular location">
    <subcellularLocation>
        <location evidence="1">Endosome</location>
    </subcellularLocation>
</comment>
<dbReference type="RefSeq" id="XP_029321656.1">
    <property type="nucleotide sequence ID" value="XM_029465796.1"/>
</dbReference>
<dbReference type="GO" id="GO:0000813">
    <property type="term" value="C:ESCRT I complex"/>
    <property type="evidence" value="ECO:0007669"/>
    <property type="project" value="UniProtKB-ARBA"/>
</dbReference>
<gene>
    <name evidence="7" type="ORF">C5L36_0C01270</name>
</gene>
<name>A0A2U9R549_PICKU</name>
<evidence type="ECO:0000259" key="6">
    <source>
        <dbReference type="Pfam" id="PF07200"/>
    </source>
</evidence>
<evidence type="ECO:0000256" key="1">
    <source>
        <dbReference type="ARBA" id="ARBA00004177"/>
    </source>
</evidence>
<evidence type="ECO:0000256" key="5">
    <source>
        <dbReference type="ARBA" id="ARBA00022927"/>
    </source>
</evidence>
<dbReference type="KEGG" id="pkz:C5L36_0C01270"/>
<keyword evidence="3" id="KW-0813">Transport</keyword>
<evidence type="ECO:0000313" key="8">
    <source>
        <dbReference type="Proteomes" id="UP000249293"/>
    </source>
</evidence>
<keyword evidence="8" id="KW-1185">Reference proteome</keyword>
<dbReference type="Pfam" id="PF07200">
    <property type="entry name" value="Mod_r"/>
    <property type="match status" value="1"/>
</dbReference>
<keyword evidence="4" id="KW-0967">Endosome</keyword>